<proteinExistence type="predicted"/>
<gene>
    <name evidence="2" type="ORF">LG649_15745</name>
</gene>
<feature type="transmembrane region" description="Helical" evidence="1">
    <location>
        <begin position="12"/>
        <end position="30"/>
    </location>
</feature>
<reference evidence="2" key="1">
    <citation type="submission" date="2021-10" db="EMBL/GenBank/DDBJ databases">
        <title>Tamlana sargassums sp. nov., and Tamlana laminarinivorans sp. nov., two new bacteria isolated from the brown alga.</title>
        <authorList>
            <person name="Li J."/>
        </authorList>
    </citation>
    <scope>NUCLEOTIDE SEQUENCE</scope>
    <source>
        <strain evidence="2">PT2-4</strain>
    </source>
</reference>
<keyword evidence="1" id="KW-0812">Transmembrane</keyword>
<dbReference type="EMBL" id="JAJAPW010000015">
    <property type="protein sequence ID" value="MCB4800305.1"/>
    <property type="molecule type" value="Genomic_DNA"/>
</dbReference>
<accession>A0A9X1I2M4</accession>
<sequence length="154" mass="17891">MNFIKRNIGKIIAVIVLIPIVTSLIYLIWLNSIFSVSEPSDKRLEQLFESYTKSEFPKSGKIIEKDYLTGLNDGWEVAIIKVKDTVEFKQLLDDFELTKIMTQRTRGKYGFGFSSKLAAEKTTSLDSIYYTKPKELFKLGYIKNKNIIVFEKEW</sequence>
<keyword evidence="1" id="KW-0472">Membrane</keyword>
<dbReference type="Proteomes" id="UP001139199">
    <property type="component" value="Unassembled WGS sequence"/>
</dbReference>
<comment type="caution">
    <text evidence="2">The sequence shown here is derived from an EMBL/GenBank/DDBJ whole genome shotgun (WGS) entry which is preliminary data.</text>
</comment>
<dbReference type="RefSeq" id="WP_226544780.1">
    <property type="nucleotide sequence ID" value="NZ_JAJAPW010000015.1"/>
</dbReference>
<organism evidence="2 3">
    <name type="scientific">Neotamlana laminarinivorans</name>
    <dbReference type="NCBI Taxonomy" id="2883124"/>
    <lineage>
        <taxon>Bacteria</taxon>
        <taxon>Pseudomonadati</taxon>
        <taxon>Bacteroidota</taxon>
        <taxon>Flavobacteriia</taxon>
        <taxon>Flavobacteriales</taxon>
        <taxon>Flavobacteriaceae</taxon>
        <taxon>Neotamlana</taxon>
    </lineage>
</organism>
<evidence type="ECO:0000256" key="1">
    <source>
        <dbReference type="SAM" id="Phobius"/>
    </source>
</evidence>
<evidence type="ECO:0000313" key="2">
    <source>
        <dbReference type="EMBL" id="MCB4800305.1"/>
    </source>
</evidence>
<protein>
    <submittedName>
        <fullName evidence="2">Uncharacterized protein</fullName>
    </submittedName>
</protein>
<name>A0A9X1I2M4_9FLAO</name>
<keyword evidence="3" id="KW-1185">Reference proteome</keyword>
<evidence type="ECO:0000313" key="3">
    <source>
        <dbReference type="Proteomes" id="UP001139199"/>
    </source>
</evidence>
<dbReference type="AlphaFoldDB" id="A0A9X1I2M4"/>
<keyword evidence="1" id="KW-1133">Transmembrane helix</keyword>